<keyword evidence="3" id="KW-0269">Exonuclease</keyword>
<comment type="caution">
    <text evidence="3">The sequence shown here is derived from an EMBL/GenBank/DDBJ whole genome shotgun (WGS) entry which is preliminary data.</text>
</comment>
<dbReference type="InterPro" id="IPR014576">
    <property type="entry name" value="Pesterase_YhaO"/>
</dbReference>
<dbReference type="EMBL" id="JAHLFK010000001">
    <property type="protein sequence ID" value="MBU3829300.1"/>
    <property type="molecule type" value="Genomic_DNA"/>
</dbReference>
<evidence type="ECO:0000259" key="2">
    <source>
        <dbReference type="Pfam" id="PF00149"/>
    </source>
</evidence>
<dbReference type="CDD" id="cd00840">
    <property type="entry name" value="MPP_Mre11_N"/>
    <property type="match status" value="1"/>
</dbReference>
<dbReference type="InterPro" id="IPR004843">
    <property type="entry name" value="Calcineurin-like_PHP"/>
</dbReference>
<evidence type="ECO:0000313" key="3">
    <source>
        <dbReference type="EMBL" id="MBU3829300.1"/>
    </source>
</evidence>
<accession>A0A9E2KSC6</accession>
<protein>
    <submittedName>
        <fullName evidence="3">DNA repair exonuclease</fullName>
    </submittedName>
</protein>
<dbReference type="PANTHER" id="PTHR30337:SF7">
    <property type="entry name" value="PHOSPHOESTERASE"/>
    <property type="match status" value="1"/>
</dbReference>
<keyword evidence="3" id="KW-0540">Nuclease</keyword>
<dbReference type="PIRSF" id="PIRSF033091">
    <property type="entry name" value="Pesterase_YhaO"/>
    <property type="match status" value="1"/>
</dbReference>
<reference evidence="3" key="2">
    <citation type="submission" date="2021-04" db="EMBL/GenBank/DDBJ databases">
        <authorList>
            <person name="Gilroy R."/>
        </authorList>
    </citation>
    <scope>NUCLEOTIDE SEQUENCE</scope>
    <source>
        <strain evidence="3">876</strain>
    </source>
</reference>
<dbReference type="SUPFAM" id="SSF56300">
    <property type="entry name" value="Metallo-dependent phosphatases"/>
    <property type="match status" value="1"/>
</dbReference>
<organism evidence="3 4">
    <name type="scientific">Candidatus Limosilactobacillus merdavium</name>
    <dbReference type="NCBI Taxonomy" id="2838651"/>
    <lineage>
        <taxon>Bacteria</taxon>
        <taxon>Bacillati</taxon>
        <taxon>Bacillota</taxon>
        <taxon>Bacilli</taxon>
        <taxon>Lactobacillales</taxon>
        <taxon>Lactobacillaceae</taxon>
        <taxon>Limosilactobacillus</taxon>
    </lineage>
</organism>
<dbReference type="AlphaFoldDB" id="A0A9E2KSC6"/>
<dbReference type="PANTHER" id="PTHR30337">
    <property type="entry name" value="COMPONENT OF ATP-DEPENDENT DSDNA EXONUCLEASE"/>
    <property type="match status" value="1"/>
</dbReference>
<dbReference type="Proteomes" id="UP000824180">
    <property type="component" value="Unassembled WGS sequence"/>
</dbReference>
<dbReference type="Gene3D" id="3.60.21.10">
    <property type="match status" value="1"/>
</dbReference>
<dbReference type="InterPro" id="IPR029052">
    <property type="entry name" value="Metallo-depent_PP-like"/>
</dbReference>
<keyword evidence="1" id="KW-0378">Hydrolase</keyword>
<gene>
    <name evidence="3" type="ORF">H9843_00105</name>
</gene>
<feature type="domain" description="Calcineurin-like phosphoesterase" evidence="2">
    <location>
        <begin position="1"/>
        <end position="199"/>
    </location>
</feature>
<proteinExistence type="predicted"/>
<evidence type="ECO:0000256" key="1">
    <source>
        <dbReference type="ARBA" id="ARBA00022801"/>
    </source>
</evidence>
<dbReference type="InterPro" id="IPR050535">
    <property type="entry name" value="DNA_Repair-Maintenance_Comp"/>
</dbReference>
<reference evidence="3" key="1">
    <citation type="journal article" date="2021" name="PeerJ">
        <title>Extensive microbial diversity within the chicken gut microbiome revealed by metagenomics and culture.</title>
        <authorList>
            <person name="Gilroy R."/>
            <person name="Ravi A."/>
            <person name="Getino M."/>
            <person name="Pursley I."/>
            <person name="Horton D.L."/>
            <person name="Alikhan N.F."/>
            <person name="Baker D."/>
            <person name="Gharbi K."/>
            <person name="Hall N."/>
            <person name="Watson M."/>
            <person name="Adriaenssens E.M."/>
            <person name="Foster-Nyarko E."/>
            <person name="Jarju S."/>
            <person name="Secka A."/>
            <person name="Antonio M."/>
            <person name="Oren A."/>
            <person name="Chaudhuri R.R."/>
            <person name="La Ragione R."/>
            <person name="Hildebrand F."/>
            <person name="Pallen M.J."/>
        </authorList>
    </citation>
    <scope>NUCLEOTIDE SEQUENCE</scope>
    <source>
        <strain evidence="3">876</strain>
    </source>
</reference>
<sequence>MKFIHTADLHLDSPFRGLTDMPTTIWEKVHQSTFLAFQKIVDAAIEQQVDFVLIVGDIYDRDHHSAEAEDFFIRQCQRLGKEKIPVYLSYGNHDYQTVSSQSEAFPENVHVFGNQVETSQFTTRDGQIVAITGFSYQKRWLPENQVTAFPEKGNVDWQIGMLHGAIRQNDVNQDHYAPFTLDELQAKNYDYWALGHIHKHQLLNEMPPVVYPGDPQGRHKNEDGQHGYYLVQSHEHQLVPQFNAVAPIEWHTIPVSIDEQLTNDLLLEKLLELGEKTTSFNMVAFDLQGTAEIDSLTKQLISNGSILERLQDKLITNGTPHWWPYQINLQDKLALPKMTDLDQDYWDQSAKETFNRDDVVELAGKLTKYDFIAERLQDPDFITELRQAATRQLEEGDDNED</sequence>
<name>A0A9E2KSC6_9LACO</name>
<dbReference type="GO" id="GO:0004527">
    <property type="term" value="F:exonuclease activity"/>
    <property type="evidence" value="ECO:0007669"/>
    <property type="project" value="UniProtKB-KW"/>
</dbReference>
<dbReference type="Pfam" id="PF00149">
    <property type="entry name" value="Metallophos"/>
    <property type="match status" value="1"/>
</dbReference>
<evidence type="ECO:0000313" key="4">
    <source>
        <dbReference type="Proteomes" id="UP000824180"/>
    </source>
</evidence>
<dbReference type="InterPro" id="IPR041796">
    <property type="entry name" value="Mre11_N"/>
</dbReference>